<evidence type="ECO:0000313" key="14">
    <source>
        <dbReference type="EMBL" id="CAH2282111.1"/>
    </source>
</evidence>
<evidence type="ECO:0000256" key="4">
    <source>
        <dbReference type="ARBA" id="ARBA00022692"/>
    </source>
</evidence>
<proteinExistence type="inferred from homology"/>
<evidence type="ECO:0000259" key="13">
    <source>
        <dbReference type="SMART" id="SM01089"/>
    </source>
</evidence>
<dbReference type="SMART" id="SM00037">
    <property type="entry name" value="CNX"/>
    <property type="match status" value="1"/>
</dbReference>
<feature type="region of interest" description="Disordered" evidence="10">
    <location>
        <begin position="320"/>
        <end position="370"/>
    </location>
</feature>
<comment type="subcellular location">
    <subcellularLocation>
        <location evidence="1">Cell junction</location>
        <location evidence="1">Gap junction</location>
    </subcellularLocation>
    <subcellularLocation>
        <location evidence="2 9">Cell membrane</location>
        <topology evidence="2 9">Multi-pass membrane protein</topology>
    </subcellularLocation>
</comment>
<feature type="domain" description="Connexin cysteine-rich" evidence="13">
    <location>
        <begin position="145"/>
        <end position="211"/>
    </location>
</feature>
<feature type="transmembrane region" description="Helical" evidence="11">
    <location>
        <begin position="77"/>
        <end position="97"/>
    </location>
</feature>
<evidence type="ECO:0000259" key="12">
    <source>
        <dbReference type="SMART" id="SM00037"/>
    </source>
</evidence>
<feature type="compositionally biased region" description="Polar residues" evidence="10">
    <location>
        <begin position="347"/>
        <end position="364"/>
    </location>
</feature>
<dbReference type="GO" id="GO:0007267">
    <property type="term" value="P:cell-cell signaling"/>
    <property type="evidence" value="ECO:0007669"/>
    <property type="project" value="TreeGrafter"/>
</dbReference>
<dbReference type="Pfam" id="PF00029">
    <property type="entry name" value="Connexin"/>
    <property type="match status" value="1"/>
</dbReference>
<dbReference type="InterPro" id="IPR017990">
    <property type="entry name" value="Connexin_CS"/>
</dbReference>
<keyword evidence="7 11" id="KW-1133">Transmembrane helix</keyword>
<feature type="region of interest" description="Disordered" evidence="10">
    <location>
        <begin position="273"/>
        <end position="308"/>
    </location>
</feature>
<evidence type="ECO:0000256" key="1">
    <source>
        <dbReference type="ARBA" id="ARBA00004610"/>
    </source>
</evidence>
<dbReference type="InterPro" id="IPR038359">
    <property type="entry name" value="Connexin_N_sf"/>
</dbReference>
<evidence type="ECO:0000256" key="2">
    <source>
        <dbReference type="ARBA" id="ARBA00004651"/>
    </source>
</evidence>
<evidence type="ECO:0000256" key="5">
    <source>
        <dbReference type="ARBA" id="ARBA00022868"/>
    </source>
</evidence>
<dbReference type="GO" id="GO:0005922">
    <property type="term" value="C:connexin complex"/>
    <property type="evidence" value="ECO:0007669"/>
    <property type="project" value="InterPro"/>
</dbReference>
<evidence type="ECO:0000256" key="9">
    <source>
        <dbReference type="RuleBase" id="RU000630"/>
    </source>
</evidence>
<feature type="transmembrane region" description="Helical" evidence="11">
    <location>
        <begin position="24"/>
        <end position="45"/>
    </location>
</feature>
<dbReference type="GO" id="GO:0005243">
    <property type="term" value="F:gap junction channel activity"/>
    <property type="evidence" value="ECO:0007669"/>
    <property type="project" value="TreeGrafter"/>
</dbReference>
<keyword evidence="4 9" id="KW-0812">Transmembrane</keyword>
<dbReference type="SMART" id="SM01089">
    <property type="entry name" value="Connexin_CCC"/>
    <property type="match status" value="1"/>
</dbReference>
<evidence type="ECO:0000256" key="7">
    <source>
        <dbReference type="ARBA" id="ARBA00022989"/>
    </source>
</evidence>
<feature type="domain" description="Connexin N-terminal" evidence="12">
    <location>
        <begin position="43"/>
        <end position="76"/>
    </location>
</feature>
<evidence type="ECO:0000256" key="3">
    <source>
        <dbReference type="ARBA" id="ARBA00022475"/>
    </source>
</evidence>
<dbReference type="PRINTS" id="PR00206">
    <property type="entry name" value="CONNEXIN"/>
</dbReference>
<dbReference type="InterPro" id="IPR019570">
    <property type="entry name" value="Connexin_CCC"/>
</dbReference>
<evidence type="ECO:0000256" key="10">
    <source>
        <dbReference type="SAM" id="MobiDB-lite"/>
    </source>
</evidence>
<dbReference type="PROSITE" id="PS00407">
    <property type="entry name" value="CONNEXINS_1"/>
    <property type="match status" value="1"/>
</dbReference>
<gene>
    <name evidence="14" type="ORF">PECUL_23A030164</name>
</gene>
<name>A0AAD1RV83_PELCU</name>
<feature type="compositionally biased region" description="Polar residues" evidence="10">
    <location>
        <begin position="288"/>
        <end position="308"/>
    </location>
</feature>
<dbReference type="Proteomes" id="UP001295444">
    <property type="component" value="Chromosome 04"/>
</dbReference>
<keyword evidence="15" id="KW-1185">Reference proteome</keyword>
<reference evidence="14" key="1">
    <citation type="submission" date="2022-03" db="EMBL/GenBank/DDBJ databases">
        <authorList>
            <person name="Alioto T."/>
            <person name="Alioto T."/>
            <person name="Gomez Garrido J."/>
        </authorList>
    </citation>
    <scope>NUCLEOTIDE SEQUENCE</scope>
</reference>
<keyword evidence="6" id="KW-0965">Cell junction</keyword>
<dbReference type="PANTHER" id="PTHR11984:SF3">
    <property type="entry name" value="GAP JUNCTION DELTA-4 PROTEIN"/>
    <property type="match status" value="1"/>
</dbReference>
<evidence type="ECO:0000313" key="15">
    <source>
        <dbReference type="Proteomes" id="UP001295444"/>
    </source>
</evidence>
<keyword evidence="3" id="KW-1003">Cell membrane</keyword>
<protein>
    <recommendedName>
        <fullName evidence="9">Gap junction protein</fullName>
    </recommendedName>
</protein>
<comment type="subunit">
    <text evidence="9">A connexon is composed of a hexamer of connexins.</text>
</comment>
<keyword evidence="8 11" id="KW-0472">Membrane</keyword>
<dbReference type="InterPro" id="IPR013092">
    <property type="entry name" value="Connexin_N"/>
</dbReference>
<dbReference type="Gene3D" id="1.20.1440.80">
    <property type="entry name" value="Gap junction channel protein cysteine-rich domain"/>
    <property type="match status" value="1"/>
</dbReference>
<feature type="transmembrane region" description="Helical" evidence="11">
    <location>
        <begin position="191"/>
        <end position="213"/>
    </location>
</feature>
<accession>A0AAD1RV83</accession>
<dbReference type="InterPro" id="IPR000500">
    <property type="entry name" value="Connexin"/>
</dbReference>
<evidence type="ECO:0000256" key="11">
    <source>
        <dbReference type="SAM" id="Phobius"/>
    </source>
</evidence>
<keyword evidence="5 9" id="KW-0303">Gap junction</keyword>
<comment type="function">
    <text evidence="9">One gap junction consists of a cluster of closely packed pairs of transmembrane channels, the connexons, through which materials of low MW diffuse from one cell to a neighboring cell.</text>
</comment>
<evidence type="ECO:0000256" key="8">
    <source>
        <dbReference type="ARBA" id="ARBA00023136"/>
    </source>
</evidence>
<dbReference type="PANTHER" id="PTHR11984">
    <property type="entry name" value="CONNEXIN"/>
    <property type="match status" value="1"/>
</dbReference>
<dbReference type="PROSITE" id="PS00408">
    <property type="entry name" value="CONNEXINS_2"/>
    <property type="match status" value="1"/>
</dbReference>
<sequence>MNYLDSMGFLIITFNYNVTPIGKIWLTIMVLLRMAMAVFAGYPLYQDEQERFVCNTLQPGCANVCYDIFSPVSYMRYWLIQTVIVFLPYALFCVHVLNKATKHMTVTNDHYRKDDPPCYHSVGLHMEIPDFSLAYTIHLLLRTSIEAGFCAGQYFLYGILVPKRFSCSQSPCTSSVDCYISRPTEKSLVMIFIWATSAVSLVLGMLDLIQVIHRKRQSETFRRQLLLLENDSMKGGCCSNTPPNAKLSETPEQMISYSDCPSNNLSRKISVHAKGDSHSLPSCEGETASFQTDNSNQEMGKSNMNTNSNKACPWQVSITPPSGSANTSEHHTIIQRQLHCKKEHSSDPSLLNSTQSESNTTSKPTKSEWV</sequence>
<dbReference type="AlphaFoldDB" id="A0AAD1RV83"/>
<organism evidence="14 15">
    <name type="scientific">Pelobates cultripes</name>
    <name type="common">Western spadefoot toad</name>
    <dbReference type="NCBI Taxonomy" id="61616"/>
    <lineage>
        <taxon>Eukaryota</taxon>
        <taxon>Metazoa</taxon>
        <taxon>Chordata</taxon>
        <taxon>Craniata</taxon>
        <taxon>Vertebrata</taxon>
        <taxon>Euteleostomi</taxon>
        <taxon>Amphibia</taxon>
        <taxon>Batrachia</taxon>
        <taxon>Anura</taxon>
        <taxon>Pelobatoidea</taxon>
        <taxon>Pelobatidae</taxon>
        <taxon>Pelobates</taxon>
    </lineage>
</organism>
<comment type="similarity">
    <text evidence="9">Belongs to the connexin family.</text>
</comment>
<evidence type="ECO:0000256" key="6">
    <source>
        <dbReference type="ARBA" id="ARBA00022949"/>
    </source>
</evidence>
<dbReference type="EMBL" id="OW240915">
    <property type="protein sequence ID" value="CAH2282111.1"/>
    <property type="molecule type" value="Genomic_DNA"/>
</dbReference>